<keyword evidence="3" id="KW-1185">Reference proteome</keyword>
<feature type="chain" id="PRO_5042091673" evidence="1">
    <location>
        <begin position="24"/>
        <end position="71"/>
    </location>
</feature>
<evidence type="ECO:0000256" key="1">
    <source>
        <dbReference type="SAM" id="SignalP"/>
    </source>
</evidence>
<comment type="caution">
    <text evidence="2">The sequence shown here is derived from an EMBL/GenBank/DDBJ whole genome shotgun (WGS) entry which is preliminary data.</text>
</comment>
<protein>
    <submittedName>
        <fullName evidence="2">Uncharacterized protein</fullName>
    </submittedName>
</protein>
<dbReference type="Proteomes" id="UP001195769">
    <property type="component" value="Unassembled WGS sequence"/>
</dbReference>
<dbReference type="AlphaFoldDB" id="A0AAD4DVT9"/>
<dbReference type="PROSITE" id="PS51257">
    <property type="entry name" value="PROKAR_LIPOPROTEIN"/>
    <property type="match status" value="1"/>
</dbReference>
<dbReference type="EMBL" id="JABBWK010000072">
    <property type="protein sequence ID" value="KAG1895029.1"/>
    <property type="molecule type" value="Genomic_DNA"/>
</dbReference>
<keyword evidence="1" id="KW-0732">Signal</keyword>
<name>A0AAD4DVT9_9AGAM</name>
<sequence>MHLSFKFLVVVTTLAACMSVTAAQCKSYFEICDTKDDCCSHNCALLYVSMSSLLCIRYSTLLLTPCTLQCQ</sequence>
<proteinExistence type="predicted"/>
<accession>A0AAD4DVT9</accession>
<evidence type="ECO:0000313" key="3">
    <source>
        <dbReference type="Proteomes" id="UP001195769"/>
    </source>
</evidence>
<organism evidence="2 3">
    <name type="scientific">Suillus fuscotomentosus</name>
    <dbReference type="NCBI Taxonomy" id="1912939"/>
    <lineage>
        <taxon>Eukaryota</taxon>
        <taxon>Fungi</taxon>
        <taxon>Dikarya</taxon>
        <taxon>Basidiomycota</taxon>
        <taxon>Agaricomycotina</taxon>
        <taxon>Agaricomycetes</taxon>
        <taxon>Agaricomycetidae</taxon>
        <taxon>Boletales</taxon>
        <taxon>Suillineae</taxon>
        <taxon>Suillaceae</taxon>
        <taxon>Suillus</taxon>
    </lineage>
</organism>
<dbReference type="GeneID" id="64657161"/>
<gene>
    <name evidence="2" type="ORF">F5891DRAFT_1060308</name>
</gene>
<feature type="signal peptide" evidence="1">
    <location>
        <begin position="1"/>
        <end position="23"/>
    </location>
</feature>
<evidence type="ECO:0000313" key="2">
    <source>
        <dbReference type="EMBL" id="KAG1895029.1"/>
    </source>
</evidence>
<dbReference type="RefSeq" id="XP_041220605.1">
    <property type="nucleotide sequence ID" value="XM_041362863.1"/>
</dbReference>
<reference evidence="2" key="1">
    <citation type="journal article" date="2020" name="New Phytol.">
        <title>Comparative genomics reveals dynamic genome evolution in host specialist ectomycorrhizal fungi.</title>
        <authorList>
            <person name="Lofgren L.A."/>
            <person name="Nguyen N.H."/>
            <person name="Vilgalys R."/>
            <person name="Ruytinx J."/>
            <person name="Liao H.L."/>
            <person name="Branco S."/>
            <person name="Kuo A."/>
            <person name="LaButti K."/>
            <person name="Lipzen A."/>
            <person name="Andreopoulos W."/>
            <person name="Pangilinan J."/>
            <person name="Riley R."/>
            <person name="Hundley H."/>
            <person name="Na H."/>
            <person name="Barry K."/>
            <person name="Grigoriev I.V."/>
            <person name="Stajich J.E."/>
            <person name="Kennedy P.G."/>
        </authorList>
    </citation>
    <scope>NUCLEOTIDE SEQUENCE</scope>
    <source>
        <strain evidence="2">FC203</strain>
    </source>
</reference>